<accession>V6M0I8</accession>
<feature type="transmembrane region" description="Helical" evidence="1">
    <location>
        <begin position="12"/>
        <end position="30"/>
    </location>
</feature>
<dbReference type="HOGENOM" id="CLU_2536007_0_0_9"/>
<feature type="transmembrane region" description="Helical" evidence="1">
    <location>
        <begin position="36"/>
        <end position="55"/>
    </location>
</feature>
<feature type="transmembrane region" description="Helical" evidence="1">
    <location>
        <begin position="62"/>
        <end position="81"/>
    </location>
</feature>
<name>V6M0I8_9BACL</name>
<keyword evidence="1" id="KW-1133">Transmembrane helix</keyword>
<comment type="caution">
    <text evidence="2">The sequence shown here is derived from an EMBL/GenBank/DDBJ whole genome shotgun (WGS) entry which is preliminary data.</text>
</comment>
<proteinExistence type="predicted"/>
<evidence type="ECO:0000313" key="2">
    <source>
        <dbReference type="EMBL" id="EST52186.1"/>
    </source>
</evidence>
<dbReference type="AlphaFoldDB" id="V6M0I8"/>
<sequence>MFLNIFMGRKRANLVIEILLLCIMLLYSVVTIANGTFSSFILFVFLTVVFLNRIVEKYMWKTNLMMFAICFIASIALYFKLPN</sequence>
<evidence type="ECO:0000256" key="1">
    <source>
        <dbReference type="SAM" id="Phobius"/>
    </source>
</evidence>
<dbReference type="EMBL" id="AYJU01000018">
    <property type="protein sequence ID" value="EST52186.1"/>
    <property type="molecule type" value="Genomic_DNA"/>
</dbReference>
<organism evidence="2 3">
    <name type="scientific">Brevibacillus panacihumi W25</name>
    <dbReference type="NCBI Taxonomy" id="1408254"/>
    <lineage>
        <taxon>Bacteria</taxon>
        <taxon>Bacillati</taxon>
        <taxon>Bacillota</taxon>
        <taxon>Bacilli</taxon>
        <taxon>Bacillales</taxon>
        <taxon>Paenibacillaceae</taxon>
        <taxon>Brevibacillus</taxon>
    </lineage>
</organism>
<dbReference type="Proteomes" id="UP000017973">
    <property type="component" value="Unassembled WGS sequence"/>
</dbReference>
<gene>
    <name evidence="2" type="ORF">T458_25355</name>
</gene>
<protein>
    <submittedName>
        <fullName evidence="2">Uncharacterized protein</fullName>
    </submittedName>
</protein>
<keyword evidence="1" id="KW-0812">Transmembrane</keyword>
<keyword evidence="3" id="KW-1185">Reference proteome</keyword>
<evidence type="ECO:0000313" key="3">
    <source>
        <dbReference type="Proteomes" id="UP000017973"/>
    </source>
</evidence>
<reference evidence="2 3" key="1">
    <citation type="journal article" date="2014" name="Genome Announc.">
        <title>Draft Genome Sequence of Brevibacillus panacihumi Strain W25, a Halotolerant Hydrocarbon-Degrading Bacterium.</title>
        <authorList>
            <person name="Wang X."/>
            <person name="Jin D."/>
            <person name="Zhou L."/>
            <person name="Wu L."/>
            <person name="An W."/>
            <person name="Chen Y."/>
            <person name="Zhao L."/>
        </authorList>
    </citation>
    <scope>NUCLEOTIDE SEQUENCE [LARGE SCALE GENOMIC DNA]</scope>
    <source>
        <strain evidence="2 3">W25</strain>
    </source>
</reference>
<keyword evidence="1" id="KW-0472">Membrane</keyword>